<evidence type="ECO:0000256" key="7">
    <source>
        <dbReference type="SAM" id="Phobius"/>
    </source>
</evidence>
<dbReference type="InterPro" id="IPR009051">
    <property type="entry name" value="Helical_ferredxn"/>
</dbReference>
<dbReference type="PROSITE" id="PS51379">
    <property type="entry name" value="4FE4S_FER_2"/>
    <property type="match status" value="1"/>
</dbReference>
<dbReference type="InterPro" id="IPR017896">
    <property type="entry name" value="4Fe4S_Fe-S-bd"/>
</dbReference>
<proteinExistence type="predicted"/>
<feature type="transmembrane region" description="Helical" evidence="7">
    <location>
        <begin position="75"/>
        <end position="97"/>
    </location>
</feature>
<dbReference type="InterPro" id="IPR013783">
    <property type="entry name" value="Ig-like_fold"/>
</dbReference>
<dbReference type="InterPro" id="IPR014116">
    <property type="entry name" value="Cyt_c_oxidase_cbb3_FixG"/>
</dbReference>
<dbReference type="NCBIfam" id="TIGR02745">
    <property type="entry name" value="ccoG_rdxA_fixG"/>
    <property type="match status" value="1"/>
</dbReference>
<keyword evidence="5" id="KW-0408">Iron</keyword>
<keyword evidence="6" id="KW-0411">Iron-sulfur</keyword>
<keyword evidence="2" id="KW-0004">4Fe-4S</keyword>
<feature type="transmembrane region" description="Helical" evidence="7">
    <location>
        <begin position="320"/>
        <end position="341"/>
    </location>
</feature>
<evidence type="ECO:0000313" key="9">
    <source>
        <dbReference type="EMBL" id="TKB50468.1"/>
    </source>
</evidence>
<feature type="transmembrane region" description="Helical" evidence="7">
    <location>
        <begin position="192"/>
        <end position="208"/>
    </location>
</feature>
<dbReference type="Pfam" id="PF12801">
    <property type="entry name" value="Fer4_5"/>
    <property type="match status" value="1"/>
</dbReference>
<keyword evidence="7" id="KW-0812">Transmembrane</keyword>
<keyword evidence="1" id="KW-0813">Transport</keyword>
<keyword evidence="4" id="KW-0249">Electron transport</keyword>
<comment type="caution">
    <text evidence="9">The sequence shown here is derived from an EMBL/GenBank/DDBJ whole genome shotgun (WGS) entry which is preliminary data.</text>
</comment>
<protein>
    <submittedName>
        <fullName evidence="9">Cytochrome c oxidase accessory protein CcoG</fullName>
    </submittedName>
</protein>
<name>A0A4U1BGK8_9GAMM</name>
<dbReference type="InterPro" id="IPR017900">
    <property type="entry name" value="4Fe4S_Fe_S_CS"/>
</dbReference>
<evidence type="ECO:0000256" key="6">
    <source>
        <dbReference type="ARBA" id="ARBA00023014"/>
    </source>
</evidence>
<dbReference type="InterPro" id="IPR051684">
    <property type="entry name" value="Electron_Trans/Redox"/>
</dbReference>
<feature type="domain" description="4Fe-4S ferredoxin-type" evidence="8">
    <location>
        <begin position="252"/>
        <end position="279"/>
    </location>
</feature>
<evidence type="ECO:0000256" key="5">
    <source>
        <dbReference type="ARBA" id="ARBA00023004"/>
    </source>
</evidence>
<dbReference type="EMBL" id="SWCI01000002">
    <property type="protein sequence ID" value="TKB50468.1"/>
    <property type="molecule type" value="Genomic_DNA"/>
</dbReference>
<keyword evidence="7" id="KW-1133">Transmembrane helix</keyword>
<dbReference type="Pfam" id="PF13746">
    <property type="entry name" value="Fer4_18"/>
    <property type="match status" value="1"/>
</dbReference>
<evidence type="ECO:0000259" key="8">
    <source>
        <dbReference type="PROSITE" id="PS51379"/>
    </source>
</evidence>
<dbReference type="PANTHER" id="PTHR30176">
    <property type="entry name" value="FERREDOXIN-TYPE PROTEIN NAPH"/>
    <property type="match status" value="1"/>
</dbReference>
<evidence type="ECO:0000256" key="2">
    <source>
        <dbReference type="ARBA" id="ARBA00022485"/>
    </source>
</evidence>
<dbReference type="Pfam" id="PF11614">
    <property type="entry name" value="FixG_C"/>
    <property type="match status" value="1"/>
</dbReference>
<dbReference type="RefSeq" id="WP_136851867.1">
    <property type="nucleotide sequence ID" value="NZ_SWCI01000002.1"/>
</dbReference>
<accession>A0A4U1BGK8</accession>
<dbReference type="OrthoDB" id="9811700at2"/>
<feature type="transmembrane region" description="Helical" evidence="7">
    <location>
        <begin position="36"/>
        <end position="55"/>
    </location>
</feature>
<dbReference type="SUPFAM" id="SSF54862">
    <property type="entry name" value="4Fe-4S ferredoxins"/>
    <property type="match status" value="1"/>
</dbReference>
<dbReference type="PANTHER" id="PTHR30176:SF3">
    <property type="entry name" value="FERREDOXIN-TYPE PROTEIN NAPH"/>
    <property type="match status" value="1"/>
</dbReference>
<keyword evidence="3" id="KW-0479">Metal-binding</keyword>
<evidence type="ECO:0000256" key="3">
    <source>
        <dbReference type="ARBA" id="ARBA00022723"/>
    </source>
</evidence>
<evidence type="ECO:0000256" key="4">
    <source>
        <dbReference type="ARBA" id="ARBA00022982"/>
    </source>
</evidence>
<dbReference type="Proteomes" id="UP000305674">
    <property type="component" value="Unassembled WGS sequence"/>
</dbReference>
<dbReference type="InterPro" id="IPR032879">
    <property type="entry name" value="FixG_C"/>
</dbReference>
<dbReference type="PROSITE" id="PS00198">
    <property type="entry name" value="4FE4S_FER_1"/>
    <property type="match status" value="1"/>
</dbReference>
<feature type="transmembrane region" description="Helical" evidence="7">
    <location>
        <begin position="154"/>
        <end position="172"/>
    </location>
</feature>
<keyword evidence="7" id="KW-0472">Membrane</keyword>
<dbReference type="AlphaFoldDB" id="A0A4U1BGK8"/>
<reference evidence="9 10" key="1">
    <citation type="submission" date="2019-04" db="EMBL/GenBank/DDBJ databases">
        <authorList>
            <person name="Hwang J.C."/>
        </authorList>
    </citation>
    <scope>NUCLEOTIDE SEQUENCE [LARGE SCALE GENOMIC DNA]</scope>
    <source>
        <strain evidence="9 10">IMCC35001</strain>
    </source>
</reference>
<keyword evidence="10" id="KW-1185">Reference proteome</keyword>
<evidence type="ECO:0000313" key="10">
    <source>
        <dbReference type="Proteomes" id="UP000305674"/>
    </source>
</evidence>
<gene>
    <name evidence="9" type="primary">ccoG</name>
    <name evidence="9" type="ORF">FCL40_04760</name>
</gene>
<dbReference type="Gene3D" id="2.60.40.10">
    <property type="entry name" value="Immunoglobulins"/>
    <property type="match status" value="1"/>
</dbReference>
<evidence type="ECO:0000256" key="1">
    <source>
        <dbReference type="ARBA" id="ARBA00022448"/>
    </source>
</evidence>
<organism evidence="9 10">
    <name type="scientific">Ferrimonas sediminicola</name>
    <dbReference type="NCBI Taxonomy" id="2569538"/>
    <lineage>
        <taxon>Bacteria</taxon>
        <taxon>Pseudomonadati</taxon>
        <taxon>Pseudomonadota</taxon>
        <taxon>Gammaproteobacteria</taxon>
        <taxon>Alteromonadales</taxon>
        <taxon>Ferrimonadaceae</taxon>
        <taxon>Ferrimonas</taxon>
    </lineage>
</organism>
<sequence length="454" mass="51698">MPSSTPSQDNLILFTGARNKLYIREQFGRFQRVRRYLNLLLVGLFFGLPFLRYQGRQALLIDLSRQRLDLFGTSLYPQDLLIVAFLFILAAFLLFLVTKLYGRIWCGYTCPQTVWTLMFNWVERRIEGSHNHSRALDRAPWGWNKLGRKGLKHLLWLGIALATALGFMGYFVPVAELYPGLLAGESSPLVQGWVLFFTLCTYGNAGWLRERVCQHICPYARFQSVMFDATTSLVSYDSNRGEGRGPRRVNGAKPEALGDCVDCNLCVQVCPVGIDIRDGLQYECINCGLCVDACNQTMDRFGYPRELIGYRSESGRRLGFGGYLGYAVAVLVTLLVISFWGEQRRSFEVNVLRDRQALYRINDQGLVENTYRFKLLNKSQAERTYAVIVQGFYGLTIEGADHFTLAPGEHQTQVLTVALTQEADQWETPIRFVVVDIDTGEYLFRPSTFYAERG</sequence>
<dbReference type="Gene3D" id="1.10.1060.10">
    <property type="entry name" value="Alpha-helical ferredoxin"/>
    <property type="match status" value="1"/>
</dbReference>
<dbReference type="GO" id="GO:0005886">
    <property type="term" value="C:plasma membrane"/>
    <property type="evidence" value="ECO:0007669"/>
    <property type="project" value="TreeGrafter"/>
</dbReference>
<dbReference type="GO" id="GO:0051539">
    <property type="term" value="F:4 iron, 4 sulfur cluster binding"/>
    <property type="evidence" value="ECO:0007669"/>
    <property type="project" value="UniProtKB-KW"/>
</dbReference>
<dbReference type="GO" id="GO:0046872">
    <property type="term" value="F:metal ion binding"/>
    <property type="evidence" value="ECO:0007669"/>
    <property type="project" value="UniProtKB-KW"/>
</dbReference>